<organism evidence="2 3">
    <name type="scientific">Pseudoxanthomonas broegbernensis</name>
    <dbReference type="NCBI Taxonomy" id="83619"/>
    <lineage>
        <taxon>Bacteria</taxon>
        <taxon>Pseudomonadati</taxon>
        <taxon>Pseudomonadota</taxon>
        <taxon>Gammaproteobacteria</taxon>
        <taxon>Lysobacterales</taxon>
        <taxon>Lysobacteraceae</taxon>
        <taxon>Pseudoxanthomonas</taxon>
    </lineage>
</organism>
<keyword evidence="3" id="KW-1185">Reference proteome</keyword>
<reference evidence="2 3" key="1">
    <citation type="submission" date="2017-10" db="EMBL/GenBank/DDBJ databases">
        <title>Whole genome sequencing of Pseudoxanthomonas broegbernensis DSM 12573(T).</title>
        <authorList>
            <person name="Kumar S."/>
            <person name="Bansal K."/>
            <person name="Kaur A."/>
            <person name="Patil P."/>
            <person name="Sharma S."/>
            <person name="Patil P.B."/>
        </authorList>
    </citation>
    <scope>NUCLEOTIDE SEQUENCE [LARGE SCALE GENOMIC DNA]</scope>
    <source>
        <strain evidence="2 3">DSM 12573</strain>
    </source>
</reference>
<protein>
    <submittedName>
        <fullName evidence="2">Nucleoside-diphosphate sugar epimerase</fullName>
    </submittedName>
</protein>
<dbReference type="Gene3D" id="3.40.50.720">
    <property type="entry name" value="NAD(P)-binding Rossmann-like Domain"/>
    <property type="match status" value="2"/>
</dbReference>
<feature type="domain" description="NAD-dependent epimerase/dehydratase" evidence="1">
    <location>
        <begin position="138"/>
        <end position="210"/>
    </location>
</feature>
<evidence type="ECO:0000259" key="1">
    <source>
        <dbReference type="Pfam" id="PF01370"/>
    </source>
</evidence>
<dbReference type="PANTHER" id="PTHR12126:SF11">
    <property type="entry name" value="NADH DEHYDROGENASE [UBIQUINONE] 1 ALPHA SUBCOMPLEX SUBUNIT 9, MITOCHONDRIAL"/>
    <property type="match status" value="1"/>
</dbReference>
<dbReference type="Pfam" id="PF01370">
    <property type="entry name" value="Epimerase"/>
    <property type="match status" value="1"/>
</dbReference>
<dbReference type="EMBL" id="MWIP01000005">
    <property type="protein sequence ID" value="KAF1686675.1"/>
    <property type="molecule type" value="Genomic_DNA"/>
</dbReference>
<dbReference type="Proteomes" id="UP000462066">
    <property type="component" value="Unassembled WGS sequence"/>
</dbReference>
<dbReference type="InterPro" id="IPR036291">
    <property type="entry name" value="NAD(P)-bd_dom_sf"/>
</dbReference>
<accession>A0A7V8K7B6</accession>
<dbReference type="InterPro" id="IPR051207">
    <property type="entry name" value="ComplexI_NDUFA9_subunit"/>
</dbReference>
<gene>
    <name evidence="2" type="ORF">B1992_07145</name>
</gene>
<sequence length="314" mass="32926">MERRYPVPWRTASAGRGGGMGGQARCALVFGGSGPIGRRVCARLVARGWRVTAVSRAPGLASAGVEWRRGTLPAAGAGEGFDAIVSCGPLDLFSRWYADTPAGAARVVAFGSTSLHVKRDSSDPSERDVAARLADAEARVAAAARARGAAATLLRPTLVYGAGGDRSLSRVAALARRHGFFVLPHDARGLRQPVHVDDLADAALAALERLAVDVRAYDLPGGEALAYREMVARVLASLRPPVRLWVLPGALFGLAAALARRLGAHDAGAAVLARMREDLAFDAAPARRDLGYAPRGFRPEAGMFEPPQAGSTPR</sequence>
<evidence type="ECO:0000313" key="2">
    <source>
        <dbReference type="EMBL" id="KAF1686675.1"/>
    </source>
</evidence>
<proteinExistence type="predicted"/>
<dbReference type="PANTHER" id="PTHR12126">
    <property type="entry name" value="NADH-UBIQUINONE OXIDOREDUCTASE 39 KDA SUBUNIT-RELATED"/>
    <property type="match status" value="1"/>
</dbReference>
<comment type="caution">
    <text evidence="2">The sequence shown here is derived from an EMBL/GenBank/DDBJ whole genome shotgun (WGS) entry which is preliminary data.</text>
</comment>
<dbReference type="GO" id="GO:0044877">
    <property type="term" value="F:protein-containing complex binding"/>
    <property type="evidence" value="ECO:0007669"/>
    <property type="project" value="TreeGrafter"/>
</dbReference>
<dbReference type="AlphaFoldDB" id="A0A7V8K7B6"/>
<name>A0A7V8K7B6_9GAMM</name>
<dbReference type="InterPro" id="IPR001509">
    <property type="entry name" value="Epimerase_deHydtase"/>
</dbReference>
<dbReference type="SUPFAM" id="SSF51735">
    <property type="entry name" value="NAD(P)-binding Rossmann-fold domains"/>
    <property type="match status" value="1"/>
</dbReference>
<evidence type="ECO:0000313" key="3">
    <source>
        <dbReference type="Proteomes" id="UP000462066"/>
    </source>
</evidence>